<dbReference type="Pfam" id="PF13411">
    <property type="entry name" value="MerR_1"/>
    <property type="match status" value="1"/>
</dbReference>
<reference evidence="2" key="1">
    <citation type="journal article" date="2014" name="Front. Microbiol.">
        <title>High frequency of phylogenetically diverse reductive dehalogenase-homologous genes in deep subseafloor sedimentary metagenomes.</title>
        <authorList>
            <person name="Kawai M."/>
            <person name="Futagami T."/>
            <person name="Toyoda A."/>
            <person name="Takaki Y."/>
            <person name="Nishi S."/>
            <person name="Hori S."/>
            <person name="Arai W."/>
            <person name="Tsubouchi T."/>
            <person name="Morono Y."/>
            <person name="Uchiyama I."/>
            <person name="Ito T."/>
            <person name="Fujiyama A."/>
            <person name="Inagaki F."/>
            <person name="Takami H."/>
        </authorList>
    </citation>
    <scope>NUCLEOTIDE SEQUENCE</scope>
    <source>
        <strain evidence="2">Expedition CK06-06</strain>
    </source>
</reference>
<name>X1UUV3_9ZZZZ</name>
<dbReference type="GO" id="GO:0003677">
    <property type="term" value="F:DNA binding"/>
    <property type="evidence" value="ECO:0007669"/>
    <property type="project" value="InterPro"/>
</dbReference>
<organism evidence="2">
    <name type="scientific">marine sediment metagenome</name>
    <dbReference type="NCBI Taxonomy" id="412755"/>
    <lineage>
        <taxon>unclassified sequences</taxon>
        <taxon>metagenomes</taxon>
        <taxon>ecological metagenomes</taxon>
    </lineage>
</organism>
<dbReference type="Gene3D" id="1.10.1660.10">
    <property type="match status" value="1"/>
</dbReference>
<dbReference type="CDD" id="cd00592">
    <property type="entry name" value="HTH_MerR-like"/>
    <property type="match status" value="1"/>
</dbReference>
<dbReference type="InterPro" id="IPR009061">
    <property type="entry name" value="DNA-bd_dom_put_sf"/>
</dbReference>
<proteinExistence type="predicted"/>
<sequence>MSGETKGKVTNRELLRKSGISASTLHNWVRRGLLPAYCGASFQGNGGCVFYYPVWAVDRAAYIKLMRSKGISMQKIRKILRGEKVKL</sequence>
<dbReference type="AlphaFoldDB" id="X1UUV3"/>
<feature type="domain" description="HTH merR-type" evidence="1">
    <location>
        <begin position="12"/>
        <end position="82"/>
    </location>
</feature>
<comment type="caution">
    <text evidence="2">The sequence shown here is derived from an EMBL/GenBank/DDBJ whole genome shotgun (WGS) entry which is preliminary data.</text>
</comment>
<accession>X1UUV3</accession>
<dbReference type="GO" id="GO:0006355">
    <property type="term" value="P:regulation of DNA-templated transcription"/>
    <property type="evidence" value="ECO:0007669"/>
    <property type="project" value="InterPro"/>
</dbReference>
<evidence type="ECO:0000313" key="2">
    <source>
        <dbReference type="EMBL" id="GAI96129.1"/>
    </source>
</evidence>
<evidence type="ECO:0000259" key="1">
    <source>
        <dbReference type="Pfam" id="PF13411"/>
    </source>
</evidence>
<dbReference type="InterPro" id="IPR000551">
    <property type="entry name" value="MerR-type_HTH_dom"/>
</dbReference>
<dbReference type="EMBL" id="BARW01022147">
    <property type="protein sequence ID" value="GAI96129.1"/>
    <property type="molecule type" value="Genomic_DNA"/>
</dbReference>
<gene>
    <name evidence="2" type="ORF">S12H4_37053</name>
</gene>
<protein>
    <recommendedName>
        <fullName evidence="1">HTH merR-type domain-containing protein</fullName>
    </recommendedName>
</protein>
<dbReference type="SUPFAM" id="SSF46955">
    <property type="entry name" value="Putative DNA-binding domain"/>
    <property type="match status" value="1"/>
</dbReference>